<reference evidence="2" key="1">
    <citation type="submission" date="2020-03" db="EMBL/GenBank/DDBJ databases">
        <title>Five strains of Vibrio campbellii isolated from Mariana Trench.</title>
        <authorList>
            <person name="Liang J."/>
            <person name="Zhang X.-H."/>
        </authorList>
    </citation>
    <scope>NUCLEOTIDE SEQUENCE</scope>
    <source>
        <strain evidence="2">LJC014</strain>
    </source>
</reference>
<evidence type="ECO:0000313" key="2">
    <source>
        <dbReference type="EMBL" id="UTZ26953.1"/>
    </source>
</evidence>
<keyword evidence="1" id="KW-1133">Transmembrane helix</keyword>
<dbReference type="AlphaFoldDB" id="A0AAE9MZF9"/>
<organism evidence="2 3">
    <name type="scientific">Vibrio campbellii</name>
    <dbReference type="NCBI Taxonomy" id="680"/>
    <lineage>
        <taxon>Bacteria</taxon>
        <taxon>Pseudomonadati</taxon>
        <taxon>Pseudomonadota</taxon>
        <taxon>Gammaproteobacteria</taxon>
        <taxon>Vibrionales</taxon>
        <taxon>Vibrionaceae</taxon>
        <taxon>Vibrio</taxon>
    </lineage>
</organism>
<evidence type="ECO:0000256" key="1">
    <source>
        <dbReference type="SAM" id="Phobius"/>
    </source>
</evidence>
<name>A0AAE9MZF9_9VIBR</name>
<dbReference type="Proteomes" id="UP001058687">
    <property type="component" value="Chromosome 1"/>
</dbReference>
<sequence>MSHKHKSSGNVLIVCLFVIIVMGYLGATLTKTNWSNQSSLTREFLGTQAWFYAQSSTEWALTEIYPLNEPSSKVGDNCNNKVNGKAPSSDSVNYGSCRLVSLVCNGGNKKLDNQTFYRIEAAVQCGSGLSLVERRQEIWVRE</sequence>
<proteinExistence type="predicted"/>
<dbReference type="EMBL" id="CP050467">
    <property type="protein sequence ID" value="UTZ26953.1"/>
    <property type="molecule type" value="Genomic_DNA"/>
</dbReference>
<gene>
    <name evidence="2" type="ORF">HB761_09505</name>
</gene>
<protein>
    <submittedName>
        <fullName evidence="2">MSHA biogenesis protein MshP</fullName>
    </submittedName>
</protein>
<accession>A0AAE9MZF9</accession>
<dbReference type="RefSeq" id="WP_255933200.1">
    <property type="nucleotide sequence ID" value="NZ_CP050467.1"/>
</dbReference>
<evidence type="ECO:0000313" key="3">
    <source>
        <dbReference type="Proteomes" id="UP001058687"/>
    </source>
</evidence>
<keyword evidence="1" id="KW-0472">Membrane</keyword>
<feature type="transmembrane region" description="Helical" evidence="1">
    <location>
        <begin position="12"/>
        <end position="30"/>
    </location>
</feature>
<keyword evidence="1" id="KW-0812">Transmembrane</keyword>